<organism evidence="1 2">
    <name type="scientific">Adineta ricciae</name>
    <name type="common">Rotifer</name>
    <dbReference type="NCBI Taxonomy" id="249248"/>
    <lineage>
        <taxon>Eukaryota</taxon>
        <taxon>Metazoa</taxon>
        <taxon>Spiralia</taxon>
        <taxon>Gnathifera</taxon>
        <taxon>Rotifera</taxon>
        <taxon>Eurotatoria</taxon>
        <taxon>Bdelloidea</taxon>
        <taxon>Adinetida</taxon>
        <taxon>Adinetidae</taxon>
        <taxon>Adineta</taxon>
    </lineage>
</organism>
<sequence length="75" mass="8449">MYGYNPYGNPAVMNELLSDLWIEQNVPGGLNSPLGKALDNMMGGNPNPTYGQMYGNTFGYGYRSYRPVYGHRYLM</sequence>
<reference evidence="1" key="1">
    <citation type="submission" date="2021-02" db="EMBL/GenBank/DDBJ databases">
        <authorList>
            <person name="Nowell W R."/>
        </authorList>
    </citation>
    <scope>NUCLEOTIDE SEQUENCE</scope>
</reference>
<comment type="caution">
    <text evidence="1">The sequence shown here is derived from an EMBL/GenBank/DDBJ whole genome shotgun (WGS) entry which is preliminary data.</text>
</comment>
<proteinExistence type="predicted"/>
<evidence type="ECO:0000313" key="1">
    <source>
        <dbReference type="EMBL" id="CAF0762641.1"/>
    </source>
</evidence>
<dbReference type="AlphaFoldDB" id="A0A813Q6F0"/>
<accession>A0A813Q6F0</accession>
<keyword evidence="2" id="KW-1185">Reference proteome</keyword>
<dbReference type="EMBL" id="CAJNOR010000030">
    <property type="protein sequence ID" value="CAF0762641.1"/>
    <property type="molecule type" value="Genomic_DNA"/>
</dbReference>
<evidence type="ECO:0000313" key="2">
    <source>
        <dbReference type="Proteomes" id="UP000663828"/>
    </source>
</evidence>
<dbReference type="Proteomes" id="UP000663828">
    <property type="component" value="Unassembled WGS sequence"/>
</dbReference>
<name>A0A813Q6F0_ADIRI</name>
<protein>
    <submittedName>
        <fullName evidence="1">Uncharacterized protein</fullName>
    </submittedName>
</protein>
<gene>
    <name evidence="1" type="ORF">XAT740_LOCUS1020</name>
</gene>